<comment type="caution">
    <text evidence="1">The sequence shown here is derived from an EMBL/GenBank/DDBJ whole genome shotgun (WGS) entry which is preliminary data.</text>
</comment>
<gene>
    <name evidence="1" type="ORF">ACFO3U_09450</name>
</gene>
<proteinExistence type="predicted"/>
<dbReference type="Pfam" id="PF14054">
    <property type="entry name" value="DUF4249"/>
    <property type="match status" value="1"/>
</dbReference>
<organism evidence="1 2">
    <name type="scientific">Flavobacterium ponti</name>
    <dbReference type="NCBI Taxonomy" id="665133"/>
    <lineage>
        <taxon>Bacteria</taxon>
        <taxon>Pseudomonadati</taxon>
        <taxon>Bacteroidota</taxon>
        <taxon>Flavobacteriia</taxon>
        <taxon>Flavobacteriales</taxon>
        <taxon>Flavobacteriaceae</taxon>
        <taxon>Flavobacterium</taxon>
    </lineage>
</organism>
<reference evidence="2" key="1">
    <citation type="journal article" date="2019" name="Int. J. Syst. Evol. Microbiol.">
        <title>The Global Catalogue of Microorganisms (GCM) 10K type strain sequencing project: providing services to taxonomists for standard genome sequencing and annotation.</title>
        <authorList>
            <consortium name="The Broad Institute Genomics Platform"/>
            <consortium name="The Broad Institute Genome Sequencing Center for Infectious Disease"/>
            <person name="Wu L."/>
            <person name="Ma J."/>
        </authorList>
    </citation>
    <scope>NUCLEOTIDE SEQUENCE [LARGE SCALE GENOMIC DNA]</scope>
    <source>
        <strain evidence="2">CCUG 50349</strain>
    </source>
</reference>
<protein>
    <submittedName>
        <fullName evidence="1">DUF4249 domain-containing protein</fullName>
    </submittedName>
</protein>
<dbReference type="PROSITE" id="PS51257">
    <property type="entry name" value="PROKAR_LIPOPROTEIN"/>
    <property type="match status" value="1"/>
</dbReference>
<dbReference type="RefSeq" id="WP_379741135.1">
    <property type="nucleotide sequence ID" value="NZ_JBHSGW010000025.1"/>
</dbReference>
<evidence type="ECO:0000313" key="1">
    <source>
        <dbReference type="EMBL" id="MFC4740215.1"/>
    </source>
</evidence>
<dbReference type="EMBL" id="JBHSGW010000025">
    <property type="protein sequence ID" value="MFC4740215.1"/>
    <property type="molecule type" value="Genomic_DNA"/>
</dbReference>
<name>A0ABV9P5P5_9FLAO</name>
<sequence>MVKFIYKITTFIILLIVMALSLISCEDVVDVDLDTSNPKLVIEASMLWKKGTNGNEQKIKLSTTTDYYSNVIPKVSGATVFITDSSNTYTFIENPGTGEYVCGNFNPVIGETYFLTVIANGETYTATESLIASPTIDTVEQNDEGGFLGDEIEVKFFFQDNGTTNDFYLVQFDSSFSLLPEYDVINDEFFQGNQMFGLYTNEDMKPTDVLTFTLHGISERYYNYLNVLLGISGGNGGSPFSTPPATVRGNFVNQTNPDNFAFGYFSLSEIDTKTYVIQ</sequence>
<keyword evidence="2" id="KW-1185">Reference proteome</keyword>
<dbReference type="Proteomes" id="UP001595885">
    <property type="component" value="Unassembled WGS sequence"/>
</dbReference>
<evidence type="ECO:0000313" key="2">
    <source>
        <dbReference type="Proteomes" id="UP001595885"/>
    </source>
</evidence>
<dbReference type="InterPro" id="IPR025345">
    <property type="entry name" value="DUF4249"/>
</dbReference>
<accession>A0ABV9P5P5</accession>